<sequence>MAETASKTTKKTKKVKKLLIVESPAKAKTIKKILGRDFSVKASVGHIRDLKSGRGKKAFGIDIENNYHPEYTIIKGKEKTVKELQKAASEADEIYLAPDPDREGEAIAWHLKEIIGETEKPVKRVTYTAVTKKAVQDAIEHPGDINMDRVHAQQGRRVLDRLVGFSLSPFLWKKVAKNLSAGRVQSVAVRMVVEREREIAAFVPEEFWRISATVHPEGKKSDTFEAALKKWDGKKFALGSAFAQSEKPVKEIADILRKADYSVDSVDKKRTKGKAGAPFITSTMQQAASTKLGFGTTKTMSVAQKLYEGIELESGLTGLITYMRTDSTNIAPEAIEEVRNYISDTYGEKYLPAKANVYSSKKNAQEAHEAIRPSSVANRPEDVKPYLDKDQFRLYELIWQRFVASQMNPAEYDITTITISADKGIFEAKGRVEIFDGYTVLVGENKADQKGKEEDKYQKLPALEAGAALVLENLQETQQFTKPPARYSEASLVKAMEKEGIGRPSTYAPIIKTIRERGYVRIEKRAFHATELGMAVNDILLNNFTNIMDLKFTAGMEEDLDKVEQGDKDWVKVIDEFYKPFVDRLDEAMEKAEPLKGRDYEGEETCPVCGGSLVIRYSKSGAFLGCKNYPECKGLLPMPGGEVDEDEDGSVEAVDVDCPECGKPMILKTSRYGKKFYACTGYPECKTTLSADKEGKPVEMPKIERTCSKCGKPMAVKAGRTGFFLACTGYPDCKHTMPIDKDGNVVEVPDVSGEICEKCGSEMVVKMGRRGPFLACSAFPKCRNAKPLPGEEKKES</sequence>
<dbReference type="SUPFAM" id="SSF56712">
    <property type="entry name" value="Prokaryotic type I DNA topoisomerase"/>
    <property type="match status" value="1"/>
</dbReference>
<keyword evidence="14" id="KW-1185">Reference proteome</keyword>
<feature type="site" description="Interaction with DNA" evidence="10">
    <location>
        <position position="517"/>
    </location>
</feature>
<dbReference type="SMART" id="SM00493">
    <property type="entry name" value="TOPRIM"/>
    <property type="match status" value="1"/>
</dbReference>
<feature type="site" description="Interaction with DNA" evidence="10">
    <location>
        <position position="324"/>
    </location>
</feature>
<dbReference type="InterPro" id="IPR023405">
    <property type="entry name" value="Topo_IA_core_domain"/>
</dbReference>
<feature type="domain" description="Topo IA-type catalytic" evidence="12">
    <location>
        <begin position="146"/>
        <end position="585"/>
    </location>
</feature>
<evidence type="ECO:0000256" key="3">
    <source>
        <dbReference type="ARBA" id="ARBA00022723"/>
    </source>
</evidence>
<feature type="site" description="Interaction with DNA" evidence="10">
    <location>
        <position position="172"/>
    </location>
</feature>
<dbReference type="PROSITE" id="PS52039">
    <property type="entry name" value="TOPO_IA_2"/>
    <property type="match status" value="1"/>
</dbReference>
<feature type="site" description="Interaction with DNA" evidence="10">
    <location>
        <position position="157"/>
    </location>
</feature>
<dbReference type="InterPro" id="IPR034149">
    <property type="entry name" value="TOPRIM_TopoI"/>
</dbReference>
<dbReference type="InterPro" id="IPR006171">
    <property type="entry name" value="TOPRIM_dom"/>
</dbReference>
<protein>
    <recommendedName>
        <fullName evidence="10">DNA topoisomerase 1</fullName>
        <ecNumber evidence="10">5.6.2.1</ecNumber>
    </recommendedName>
    <alternativeName>
        <fullName evidence="10">DNA topoisomerase I</fullName>
    </alternativeName>
</protein>
<dbReference type="GO" id="GO:0003677">
    <property type="term" value="F:DNA binding"/>
    <property type="evidence" value="ECO:0007669"/>
    <property type="project" value="UniProtKB-KW"/>
</dbReference>
<dbReference type="PRINTS" id="PR00417">
    <property type="entry name" value="PRTPISMRASEI"/>
</dbReference>
<dbReference type="Gene3D" id="3.30.65.10">
    <property type="entry name" value="Bacterial Topoisomerase I, domain 1"/>
    <property type="match status" value="4"/>
</dbReference>
<dbReference type="InterPro" id="IPR000380">
    <property type="entry name" value="Topo_IA"/>
</dbReference>
<dbReference type="HAMAP" id="MF_00952">
    <property type="entry name" value="Topoisom_1_prok"/>
    <property type="match status" value="1"/>
</dbReference>
<dbReference type="PANTHER" id="PTHR42785">
    <property type="entry name" value="DNA TOPOISOMERASE, TYPE IA, CORE"/>
    <property type="match status" value="1"/>
</dbReference>
<evidence type="ECO:0000256" key="5">
    <source>
        <dbReference type="ARBA" id="ARBA00022833"/>
    </source>
</evidence>
<dbReference type="PROSITE" id="PS50880">
    <property type="entry name" value="TOPRIM"/>
    <property type="match status" value="1"/>
</dbReference>
<dbReference type="EMBL" id="JACHGJ010000007">
    <property type="protein sequence ID" value="MBB6481656.1"/>
    <property type="molecule type" value="Genomic_DNA"/>
</dbReference>
<dbReference type="Gene3D" id="1.10.460.10">
    <property type="entry name" value="Topoisomerase I, domain 2"/>
    <property type="match status" value="1"/>
</dbReference>
<keyword evidence="7 10" id="KW-0799">Topoisomerase</keyword>
<comment type="catalytic activity">
    <reaction evidence="1 10">
        <text>ATP-independent breakage of single-stranded DNA, followed by passage and rejoining.</text>
        <dbReference type="EC" id="5.6.2.1"/>
    </reaction>
</comment>
<dbReference type="NCBIfam" id="TIGR01051">
    <property type="entry name" value="topA_bact"/>
    <property type="match status" value="1"/>
</dbReference>
<dbReference type="InterPro" id="IPR003601">
    <property type="entry name" value="Topo_IA_2"/>
</dbReference>
<feature type="site" description="Interaction with DNA" evidence="10">
    <location>
        <position position="160"/>
    </location>
</feature>
<evidence type="ECO:0000256" key="2">
    <source>
        <dbReference type="ARBA" id="ARBA00009446"/>
    </source>
</evidence>
<dbReference type="InterPro" id="IPR005733">
    <property type="entry name" value="TopoI_bac-type"/>
</dbReference>
<dbReference type="InterPro" id="IPR013498">
    <property type="entry name" value="Topo_IA_Znf"/>
</dbReference>
<dbReference type="Gene3D" id="2.70.20.10">
    <property type="entry name" value="Topoisomerase I, domain 3"/>
    <property type="match status" value="1"/>
</dbReference>
<dbReference type="InterPro" id="IPR003602">
    <property type="entry name" value="Topo_IA_DNA-bd_dom"/>
</dbReference>
<organism evidence="13 14">
    <name type="scientific">Spirochaeta isovalerica</name>
    <dbReference type="NCBI Taxonomy" id="150"/>
    <lineage>
        <taxon>Bacteria</taxon>
        <taxon>Pseudomonadati</taxon>
        <taxon>Spirochaetota</taxon>
        <taxon>Spirochaetia</taxon>
        <taxon>Spirochaetales</taxon>
        <taxon>Spirochaetaceae</taxon>
        <taxon>Spirochaeta</taxon>
    </lineage>
</organism>
<dbReference type="Proteomes" id="UP000587760">
    <property type="component" value="Unassembled WGS sequence"/>
</dbReference>
<evidence type="ECO:0000256" key="10">
    <source>
        <dbReference type="HAMAP-Rule" id="MF_00952"/>
    </source>
</evidence>
<reference evidence="13 14" key="1">
    <citation type="submission" date="2020-08" db="EMBL/GenBank/DDBJ databases">
        <title>Genomic Encyclopedia of Type Strains, Phase IV (KMG-IV): sequencing the most valuable type-strain genomes for metagenomic binning, comparative biology and taxonomic classification.</title>
        <authorList>
            <person name="Goeker M."/>
        </authorList>
    </citation>
    <scope>NUCLEOTIDE SEQUENCE [LARGE SCALE GENOMIC DNA]</scope>
    <source>
        <strain evidence="13 14">DSM 2461</strain>
    </source>
</reference>
<comment type="caution">
    <text evidence="13">The sequence shown here is derived from an EMBL/GenBank/DDBJ whole genome shotgun (WGS) entry which is preliminary data.</text>
</comment>
<comment type="caution">
    <text evidence="10">Lacks conserved residue(s) required for the propagation of feature annotation.</text>
</comment>
<keyword evidence="3" id="KW-0479">Metal-binding</keyword>
<keyword evidence="9 10" id="KW-0413">Isomerase</keyword>
<dbReference type="GO" id="GO:0008270">
    <property type="term" value="F:zinc ion binding"/>
    <property type="evidence" value="ECO:0007669"/>
    <property type="project" value="UniProtKB-KW"/>
</dbReference>
<dbReference type="InterPro" id="IPR013497">
    <property type="entry name" value="Topo_IA_cen"/>
</dbReference>
<dbReference type="InterPro" id="IPR013824">
    <property type="entry name" value="Topo_IA_cen_sub1"/>
</dbReference>
<comment type="subunit">
    <text evidence="10">Monomer.</text>
</comment>
<proteinExistence type="inferred from homology"/>
<dbReference type="CDD" id="cd03363">
    <property type="entry name" value="TOPRIM_TopoIA_TopoI"/>
    <property type="match status" value="1"/>
</dbReference>
<evidence type="ECO:0000256" key="6">
    <source>
        <dbReference type="ARBA" id="ARBA00022842"/>
    </source>
</evidence>
<dbReference type="RefSeq" id="WP_221439916.1">
    <property type="nucleotide sequence ID" value="NZ_JACHGJ010000007.1"/>
</dbReference>
<feature type="site" description="Interaction with DNA" evidence="10">
    <location>
        <position position="46"/>
    </location>
</feature>
<comment type="function">
    <text evidence="10">Releases the supercoiling and torsional tension of DNA, which is introduced during the DNA replication and transcription, by transiently cleaving and rejoining one strand of the DNA duplex. Introduces a single-strand break via transesterification at a target site in duplex DNA. The scissile phosphodiester is attacked by the catalytic tyrosine of the enzyme, resulting in the formation of a DNA-(5'-phosphotyrosyl)-enzyme intermediate and the expulsion of a 3'-OH DNA strand. The free DNA strand then undergoes passage around the unbroken strand, thus removing DNA supercoils. Finally, in the religation step, the DNA 3'-OH attacks the covalent intermediate to expel the active-site tyrosine and restore the DNA phosphodiester backbone.</text>
</comment>
<dbReference type="InterPro" id="IPR013826">
    <property type="entry name" value="Topo_IA_cen_sub3"/>
</dbReference>
<evidence type="ECO:0000256" key="9">
    <source>
        <dbReference type="ARBA" id="ARBA00023235"/>
    </source>
</evidence>
<dbReference type="SMART" id="SM00437">
    <property type="entry name" value="TOP1Ac"/>
    <property type="match status" value="1"/>
</dbReference>
<dbReference type="GO" id="GO:0005694">
    <property type="term" value="C:chromosome"/>
    <property type="evidence" value="ECO:0007669"/>
    <property type="project" value="InterPro"/>
</dbReference>
<dbReference type="Pfam" id="PF01131">
    <property type="entry name" value="Topoisom_bac"/>
    <property type="match status" value="1"/>
</dbReference>
<keyword evidence="4" id="KW-0863">Zinc-finger</keyword>
<dbReference type="CDD" id="cd00186">
    <property type="entry name" value="TOP1Ac"/>
    <property type="match status" value="1"/>
</dbReference>
<dbReference type="GO" id="GO:0003917">
    <property type="term" value="F:DNA topoisomerase type I (single strand cut, ATP-independent) activity"/>
    <property type="evidence" value="ECO:0007669"/>
    <property type="project" value="UniProtKB-UniRule"/>
</dbReference>
<evidence type="ECO:0000256" key="4">
    <source>
        <dbReference type="ARBA" id="ARBA00022771"/>
    </source>
</evidence>
<dbReference type="InterPro" id="IPR013825">
    <property type="entry name" value="Topo_IA_cen_sub2"/>
</dbReference>
<evidence type="ECO:0000256" key="8">
    <source>
        <dbReference type="ARBA" id="ARBA00023125"/>
    </source>
</evidence>
<dbReference type="Gene3D" id="3.40.50.140">
    <property type="match status" value="1"/>
</dbReference>
<dbReference type="PROSITE" id="PS00396">
    <property type="entry name" value="TOPO_IA_1"/>
    <property type="match status" value="1"/>
</dbReference>
<dbReference type="GO" id="GO:0006265">
    <property type="term" value="P:DNA topological change"/>
    <property type="evidence" value="ECO:0007669"/>
    <property type="project" value="UniProtKB-UniRule"/>
</dbReference>
<keyword evidence="5" id="KW-0862">Zinc</keyword>
<dbReference type="InterPro" id="IPR028612">
    <property type="entry name" value="Topoisom_1_IA"/>
</dbReference>
<dbReference type="Pfam" id="PF01751">
    <property type="entry name" value="Toprim"/>
    <property type="match status" value="1"/>
</dbReference>
<keyword evidence="6" id="KW-0460">Magnesium</keyword>
<dbReference type="Gene3D" id="1.10.290.10">
    <property type="entry name" value="Topoisomerase I, domain 4"/>
    <property type="match status" value="1"/>
</dbReference>
<dbReference type="EC" id="5.6.2.1" evidence="10"/>
<feature type="domain" description="Toprim" evidence="11">
    <location>
        <begin position="16"/>
        <end position="132"/>
    </location>
</feature>
<evidence type="ECO:0000313" key="14">
    <source>
        <dbReference type="Proteomes" id="UP000587760"/>
    </source>
</evidence>
<evidence type="ECO:0000259" key="11">
    <source>
        <dbReference type="PROSITE" id="PS50880"/>
    </source>
</evidence>
<dbReference type="AlphaFoldDB" id="A0A841RDE0"/>
<feature type="active site" description="O-(5'-phospho-DNA)-tyrosine intermediate" evidence="10">
    <location>
        <position position="322"/>
    </location>
</feature>
<comment type="similarity">
    <text evidence="2 10">Belongs to the type IA topoisomerase family.</text>
</comment>
<evidence type="ECO:0000259" key="12">
    <source>
        <dbReference type="PROSITE" id="PS52039"/>
    </source>
</evidence>
<dbReference type="Pfam" id="PF01396">
    <property type="entry name" value="Zn_ribbon_Top1"/>
    <property type="match status" value="4"/>
</dbReference>
<evidence type="ECO:0000256" key="7">
    <source>
        <dbReference type="ARBA" id="ARBA00023029"/>
    </source>
</evidence>
<name>A0A841RDE0_9SPIO</name>
<keyword evidence="8 10" id="KW-0238">DNA-binding</keyword>
<evidence type="ECO:0000313" key="13">
    <source>
        <dbReference type="EMBL" id="MBB6481656.1"/>
    </source>
</evidence>
<dbReference type="PANTHER" id="PTHR42785:SF1">
    <property type="entry name" value="DNA TOPOISOMERASE"/>
    <property type="match status" value="1"/>
</dbReference>
<feature type="region of interest" description="Interaction with DNA" evidence="10">
    <location>
        <begin position="180"/>
        <end position="185"/>
    </location>
</feature>
<gene>
    <name evidence="10" type="primary">topA</name>
    <name evidence="13" type="ORF">HNR50_003336</name>
</gene>
<accession>A0A841RDE0</accession>
<feature type="site" description="Interaction with DNA" evidence="10">
    <location>
        <position position="156"/>
    </location>
</feature>
<dbReference type="SMART" id="SM00436">
    <property type="entry name" value="TOP1Bc"/>
    <property type="match status" value="1"/>
</dbReference>
<dbReference type="InterPro" id="IPR023406">
    <property type="entry name" value="Topo_IA_AS"/>
</dbReference>
<evidence type="ECO:0000256" key="1">
    <source>
        <dbReference type="ARBA" id="ARBA00000213"/>
    </source>
</evidence>
<dbReference type="SUPFAM" id="SSF57783">
    <property type="entry name" value="Zinc beta-ribbon"/>
    <property type="match status" value="4"/>
</dbReference>